<dbReference type="Gene3D" id="3.40.50.620">
    <property type="entry name" value="HUPs"/>
    <property type="match status" value="1"/>
</dbReference>
<keyword evidence="11" id="KW-1185">Reference proteome</keyword>
<dbReference type="AlphaFoldDB" id="D7CIR2"/>
<dbReference type="GO" id="GO:0006400">
    <property type="term" value="P:tRNA modification"/>
    <property type="evidence" value="ECO:0007669"/>
    <property type="project" value="UniProtKB-UniRule"/>
</dbReference>
<dbReference type="HOGENOM" id="CLU_018869_0_1_9"/>
<dbReference type="InterPro" id="IPR012795">
    <property type="entry name" value="tRNA_Ile_lys_synt_N"/>
</dbReference>
<proteinExistence type="inferred from homology"/>
<feature type="binding site" evidence="8">
    <location>
        <begin position="32"/>
        <end position="37"/>
    </location>
    <ligand>
        <name>ATP</name>
        <dbReference type="ChEBI" id="CHEBI:30616"/>
    </ligand>
</feature>
<dbReference type="GO" id="GO:0032267">
    <property type="term" value="F:tRNA(Ile)-lysidine synthase activity"/>
    <property type="evidence" value="ECO:0007669"/>
    <property type="project" value="UniProtKB-EC"/>
</dbReference>
<comment type="catalytic activity">
    <reaction evidence="7 8">
        <text>cytidine(34) in tRNA(Ile2) + L-lysine + ATP = lysidine(34) in tRNA(Ile2) + AMP + diphosphate + H(+)</text>
        <dbReference type="Rhea" id="RHEA:43744"/>
        <dbReference type="Rhea" id="RHEA-COMP:10625"/>
        <dbReference type="Rhea" id="RHEA-COMP:10670"/>
        <dbReference type="ChEBI" id="CHEBI:15378"/>
        <dbReference type="ChEBI" id="CHEBI:30616"/>
        <dbReference type="ChEBI" id="CHEBI:32551"/>
        <dbReference type="ChEBI" id="CHEBI:33019"/>
        <dbReference type="ChEBI" id="CHEBI:82748"/>
        <dbReference type="ChEBI" id="CHEBI:83665"/>
        <dbReference type="ChEBI" id="CHEBI:456215"/>
        <dbReference type="EC" id="6.3.4.19"/>
    </reaction>
</comment>
<feature type="domain" description="Lysidine-tRNA(Ile) synthetase C-terminal" evidence="9">
    <location>
        <begin position="383"/>
        <end position="455"/>
    </location>
</feature>
<reference evidence="11" key="1">
    <citation type="journal article" date="2010" name="Stand. Genomic Sci.">
        <title>Complete genome sequence of Syntrophothermus lipocalidus type strain (TGB-C1T).</title>
        <authorList>
            <consortium name="US DOE Joint Genome Institute (JGI-PGF)"/>
            <person name="Djao O."/>
            <person name="Zhang X."/>
            <person name="Lucas S."/>
            <person name="Lapidus A."/>
            <person name="Glavina Del Rio T."/>
            <person name="Nolan M."/>
            <person name="Tice H."/>
            <person name="Cheng J."/>
            <person name="Han C."/>
            <person name="Tapia R."/>
            <person name="Goodwin L."/>
            <person name="Pitluck S."/>
            <person name="Liolios K."/>
            <person name="Ivanova N."/>
            <person name="Mavromatis K."/>
            <person name="Mikhailova N."/>
            <person name="Ovchinnikova G."/>
            <person name="Pati A."/>
            <person name="Brambilla E."/>
            <person name="Chen A."/>
            <person name="Palaniappan K."/>
            <person name="Land M."/>
            <person name="Hauser L."/>
            <person name="Chang Y."/>
            <person name="Jeffries C."/>
            <person name="Rohde M."/>
            <person name="Sikorski J."/>
            <person name="Spring S."/>
            <person name="Goker M."/>
            <person name="Detter J."/>
            <person name="Woyke T."/>
            <person name="Bristow J."/>
            <person name="Eisen J."/>
            <person name="Markowitz V."/>
            <person name="Hugenholtz P."/>
            <person name="Kyrpides N."/>
            <person name="Klenk H."/>
        </authorList>
    </citation>
    <scope>NUCLEOTIDE SEQUENCE [LARGE SCALE GENOMIC DNA]</scope>
    <source>
        <strain evidence="11">DSM 12680 / TGB-C1</strain>
    </source>
</reference>
<evidence type="ECO:0000256" key="7">
    <source>
        <dbReference type="ARBA" id="ARBA00048539"/>
    </source>
</evidence>
<evidence type="ECO:0000256" key="6">
    <source>
        <dbReference type="ARBA" id="ARBA00022840"/>
    </source>
</evidence>
<dbReference type="GO" id="GO:0005524">
    <property type="term" value="F:ATP binding"/>
    <property type="evidence" value="ECO:0007669"/>
    <property type="project" value="UniProtKB-UniRule"/>
</dbReference>
<dbReference type="GO" id="GO:0005737">
    <property type="term" value="C:cytoplasm"/>
    <property type="evidence" value="ECO:0007669"/>
    <property type="project" value="UniProtKB-SubCell"/>
</dbReference>
<dbReference type="RefSeq" id="WP_013174331.1">
    <property type="nucleotide sequence ID" value="NC_014220.1"/>
</dbReference>
<keyword evidence="2 8" id="KW-0963">Cytoplasm</keyword>
<evidence type="ECO:0000313" key="11">
    <source>
        <dbReference type="Proteomes" id="UP000000378"/>
    </source>
</evidence>
<dbReference type="InterPro" id="IPR012796">
    <property type="entry name" value="Lysidine-tRNA-synth_C"/>
</dbReference>
<dbReference type="CDD" id="cd01992">
    <property type="entry name" value="TilS_N"/>
    <property type="match status" value="1"/>
</dbReference>
<keyword evidence="6 8" id="KW-0067">ATP-binding</keyword>
<dbReference type="Gene3D" id="1.20.59.20">
    <property type="match status" value="1"/>
</dbReference>
<dbReference type="NCBIfam" id="TIGR02432">
    <property type="entry name" value="lysidine_TilS_N"/>
    <property type="match status" value="1"/>
</dbReference>
<keyword evidence="3 8" id="KW-0436">Ligase</keyword>
<evidence type="ECO:0000256" key="1">
    <source>
        <dbReference type="ARBA" id="ARBA00004496"/>
    </source>
</evidence>
<dbReference type="NCBIfam" id="TIGR02433">
    <property type="entry name" value="lysidine_TilS_C"/>
    <property type="match status" value="1"/>
</dbReference>
<evidence type="ECO:0000259" key="9">
    <source>
        <dbReference type="SMART" id="SM00977"/>
    </source>
</evidence>
<dbReference type="SUPFAM" id="SSF82829">
    <property type="entry name" value="MesJ substrate recognition domain-like"/>
    <property type="match status" value="1"/>
</dbReference>
<comment type="domain">
    <text evidence="8">The N-terminal region contains the highly conserved SGGXDS motif, predicted to be a P-loop motif involved in ATP binding.</text>
</comment>
<dbReference type="Pfam" id="PF11734">
    <property type="entry name" value="TilS_C"/>
    <property type="match status" value="1"/>
</dbReference>
<evidence type="ECO:0000256" key="3">
    <source>
        <dbReference type="ARBA" id="ARBA00022598"/>
    </source>
</evidence>
<reference evidence="10 11" key="2">
    <citation type="journal article" date="2010" name="Stand. Genomic Sci.">
        <title>Complete genome sequence of Syntrophothermus lipocalidus type strain (TGB-C1).</title>
        <authorList>
            <person name="Djao O.D."/>
            <person name="Zhang X."/>
            <person name="Lucas S."/>
            <person name="Lapidus A."/>
            <person name="Del Rio T.G."/>
            <person name="Nolan M."/>
            <person name="Tice H."/>
            <person name="Cheng J.F."/>
            <person name="Han C."/>
            <person name="Tapia R."/>
            <person name="Goodwin L."/>
            <person name="Pitluck S."/>
            <person name="Liolios K."/>
            <person name="Ivanova N."/>
            <person name="Mavromatis K."/>
            <person name="Mikhailova N."/>
            <person name="Ovchinnikova G."/>
            <person name="Pati A."/>
            <person name="Brambilla E."/>
            <person name="Chen A."/>
            <person name="Palaniappan K."/>
            <person name="Land M."/>
            <person name="Hauser L."/>
            <person name="Chang Y.J."/>
            <person name="Jeffries C.D."/>
            <person name="Rohde M."/>
            <person name="Sikorski J."/>
            <person name="Spring S."/>
            <person name="Goker M."/>
            <person name="Detter J.C."/>
            <person name="Woyke T."/>
            <person name="Bristow J."/>
            <person name="Eisen J.A."/>
            <person name="Markowitz V."/>
            <person name="Hugenholtz P."/>
            <person name="Kyrpides N.C."/>
            <person name="Klenk H.P."/>
        </authorList>
    </citation>
    <scope>NUCLEOTIDE SEQUENCE [LARGE SCALE GENOMIC DNA]</scope>
    <source>
        <strain evidence="11">DSM 12680 / TGB-C1</strain>
    </source>
</reference>
<dbReference type="SUPFAM" id="SSF52402">
    <property type="entry name" value="Adenine nucleotide alpha hydrolases-like"/>
    <property type="match status" value="1"/>
</dbReference>
<keyword evidence="4 8" id="KW-0819">tRNA processing</keyword>
<accession>D7CIR2</accession>
<dbReference type="EC" id="6.3.4.19" evidence="8"/>
<dbReference type="PANTHER" id="PTHR43033">
    <property type="entry name" value="TRNA(ILE)-LYSIDINE SYNTHASE-RELATED"/>
    <property type="match status" value="1"/>
</dbReference>
<dbReference type="InterPro" id="IPR014729">
    <property type="entry name" value="Rossmann-like_a/b/a_fold"/>
</dbReference>
<dbReference type="InterPro" id="IPR011063">
    <property type="entry name" value="TilS/TtcA_N"/>
</dbReference>
<dbReference type="KEGG" id="slp:Slip_0127"/>
<dbReference type="SMART" id="SM00977">
    <property type="entry name" value="TilS_C"/>
    <property type="match status" value="1"/>
</dbReference>
<gene>
    <name evidence="8" type="primary">tilS</name>
    <name evidence="10" type="ordered locus">Slip_0127</name>
</gene>
<dbReference type="InterPro" id="IPR012094">
    <property type="entry name" value="tRNA_Ile_lys_synt"/>
</dbReference>
<dbReference type="Proteomes" id="UP000000378">
    <property type="component" value="Chromosome"/>
</dbReference>
<evidence type="ECO:0000313" key="10">
    <source>
        <dbReference type="EMBL" id="ADI00927.1"/>
    </source>
</evidence>
<keyword evidence="5 8" id="KW-0547">Nucleotide-binding</keyword>
<dbReference type="SUPFAM" id="SSF56037">
    <property type="entry name" value="PheT/TilS domain"/>
    <property type="match status" value="1"/>
</dbReference>
<comment type="function">
    <text evidence="8">Ligates lysine onto the cytidine present at position 34 of the AUA codon-specific tRNA(Ile) that contains the anticodon CAU, in an ATP-dependent manner. Cytidine is converted to lysidine, thus changing the amino acid specificity of the tRNA from methionine to isoleucine.</text>
</comment>
<evidence type="ECO:0000256" key="8">
    <source>
        <dbReference type="HAMAP-Rule" id="MF_01161"/>
    </source>
</evidence>
<comment type="similarity">
    <text evidence="8">Belongs to the tRNA(Ile)-lysidine synthase family.</text>
</comment>
<organism evidence="10 11">
    <name type="scientific">Syntrophothermus lipocalidus (strain DSM 12680 / TGB-C1)</name>
    <dbReference type="NCBI Taxonomy" id="643648"/>
    <lineage>
        <taxon>Bacteria</taxon>
        <taxon>Bacillati</taxon>
        <taxon>Bacillota</taxon>
        <taxon>Clostridia</taxon>
        <taxon>Eubacteriales</taxon>
        <taxon>Syntrophomonadaceae</taxon>
        <taxon>Syntrophothermus</taxon>
    </lineage>
</organism>
<dbReference type="OrthoDB" id="9807403at2"/>
<protein>
    <recommendedName>
        <fullName evidence="8">tRNA(Ile)-lysidine synthase</fullName>
        <ecNumber evidence="8">6.3.4.19</ecNumber>
    </recommendedName>
    <alternativeName>
        <fullName evidence="8">tRNA(Ile)-2-lysyl-cytidine synthase</fullName>
    </alternativeName>
    <alternativeName>
        <fullName evidence="8">tRNA(Ile)-lysidine synthetase</fullName>
    </alternativeName>
</protein>
<comment type="subcellular location">
    <subcellularLocation>
        <location evidence="1 8">Cytoplasm</location>
    </subcellularLocation>
</comment>
<evidence type="ECO:0000256" key="4">
    <source>
        <dbReference type="ARBA" id="ARBA00022694"/>
    </source>
</evidence>
<sequence>MFRGGAVLRKVRQFIMQHNLISPGELVVVGVSGGPDSVALLHLLHLLGKEEGFSIHAAHLNHGLRPEAEEEEVFVRELAKSLGLGCTVDRAKVREEARAGRRSVEEAGRQARYAFFIRVAEELKADKVATAHHMGDQAETVLMHLLRGSGLKGLGGMSPRRGILIRPFLTVTRTDIMSYLEENRLDYCLDASNYDWDYLRNRIRHQLIPLLEKEYNPNIVASLCQLATVARDEDMVLEEMAVKAFKEIARPDQGGLVLNLETMQVLPVAVQRRVILLALKQLGGEQGWEMKDVQSVLELAQKAGSDKHICVGKNIWANKSYGRIIVRVGREKTRPFRYFLEIPGKTYIEEIRAELVCYLRKREDVWPSWDSVCLDWDKLKKPLEVRSRRPGDRFRPLGLGGTKKLQDFLVDCKVPVEQRDRVGILACEDEIYWVIGYRLDERAVIDDTTKRVLVVEIRKKQTH</sequence>
<dbReference type="eggNOG" id="COG0037">
    <property type="taxonomic scope" value="Bacteria"/>
</dbReference>
<evidence type="ECO:0000256" key="2">
    <source>
        <dbReference type="ARBA" id="ARBA00022490"/>
    </source>
</evidence>
<dbReference type="Pfam" id="PF01171">
    <property type="entry name" value="ATP_bind_3"/>
    <property type="match status" value="1"/>
</dbReference>
<evidence type="ECO:0000256" key="5">
    <source>
        <dbReference type="ARBA" id="ARBA00022741"/>
    </source>
</evidence>
<dbReference type="HAMAP" id="MF_01161">
    <property type="entry name" value="tRNA_Ile_lys_synt"/>
    <property type="match status" value="1"/>
</dbReference>
<name>D7CIR2_SYNLT</name>
<dbReference type="PANTHER" id="PTHR43033:SF1">
    <property type="entry name" value="TRNA(ILE)-LYSIDINE SYNTHASE-RELATED"/>
    <property type="match status" value="1"/>
</dbReference>
<dbReference type="EMBL" id="CP002048">
    <property type="protein sequence ID" value="ADI00927.1"/>
    <property type="molecule type" value="Genomic_DNA"/>
</dbReference>
<dbReference type="STRING" id="643648.Slip_0127"/>